<evidence type="ECO:0000256" key="4">
    <source>
        <dbReference type="ARBA" id="ARBA00022729"/>
    </source>
</evidence>
<dbReference type="CDD" id="cd11614">
    <property type="entry name" value="SAF_CpaB_FlgA_like"/>
    <property type="match status" value="1"/>
</dbReference>
<accession>K2JJG0</accession>
<keyword evidence="7" id="KW-1005">Bacterial flagellum biogenesis</keyword>
<gene>
    <name evidence="9" type="primary">flgA</name>
    <name evidence="9" type="ORF">B3C1_07269</name>
</gene>
<dbReference type="Pfam" id="PF17656">
    <property type="entry name" value="ChapFlgA_N"/>
    <property type="match status" value="1"/>
</dbReference>
<proteinExistence type="inferred from homology"/>
<dbReference type="OrthoDB" id="5729023at2"/>
<dbReference type="Gene3D" id="3.90.1210.10">
    <property type="entry name" value="Antifreeze-like/N-acetylneuraminic acid synthase C-terminal domain"/>
    <property type="match status" value="1"/>
</dbReference>
<evidence type="ECO:0000256" key="5">
    <source>
        <dbReference type="ARBA" id="ARBA00022764"/>
    </source>
</evidence>
<evidence type="ECO:0000313" key="9">
    <source>
        <dbReference type="EMBL" id="EKE75458.1"/>
    </source>
</evidence>
<keyword evidence="5 7" id="KW-0574">Periplasm</keyword>
<comment type="function">
    <text evidence="6 7">Involved in the assembly process of the P-ring formation. It may associate with FlgF on the rod constituting a structure essential for the P-ring assembly or may act as a modulator protein for the P-ring assembly.</text>
</comment>
<dbReference type="InterPro" id="IPR039246">
    <property type="entry name" value="Flagellar_FlgA"/>
</dbReference>
<keyword evidence="9" id="KW-0969">Cilium</keyword>
<dbReference type="PANTHER" id="PTHR36307">
    <property type="entry name" value="FLAGELLA BASAL BODY P-RING FORMATION PROTEIN FLGA"/>
    <property type="match status" value="1"/>
</dbReference>
<evidence type="ECO:0000256" key="6">
    <source>
        <dbReference type="ARBA" id="ARBA00025643"/>
    </source>
</evidence>
<dbReference type="Proteomes" id="UP000006755">
    <property type="component" value="Unassembled WGS sequence"/>
</dbReference>
<evidence type="ECO:0000256" key="3">
    <source>
        <dbReference type="ARBA" id="ARBA00014754"/>
    </source>
</evidence>
<dbReference type="InterPro" id="IPR041231">
    <property type="entry name" value="FlgA_N"/>
</dbReference>
<organism evidence="9 10">
    <name type="scientific">Gallaecimonas xiamenensis 3-C-1</name>
    <dbReference type="NCBI Taxonomy" id="745411"/>
    <lineage>
        <taxon>Bacteria</taxon>
        <taxon>Pseudomonadati</taxon>
        <taxon>Pseudomonadota</taxon>
        <taxon>Gammaproteobacteria</taxon>
        <taxon>Enterobacterales</taxon>
        <taxon>Gallaecimonadaceae</taxon>
        <taxon>Gallaecimonas</taxon>
    </lineage>
</organism>
<sequence length="221" mass="23345">MALTLFFPAWVLAGSGLMPHSALKTKAEELVRAAVSVPADAKVDIKANDPDSRLRLPFCPDLQASLPGNQSIDANVTVKLWCQAPKWQFYLSVTTDITVPMLVASRALPSGITVADSDLVVDWQSQNRLTGRTFTDKSVIAGAKLKRGLSAGTPVTADNLCMVCRGDKVTLSAGSGGLRISVTGTALSDGTFGDTVRIRNDGSGRVVEARVEAQGRVAVAY</sequence>
<dbReference type="AlphaFoldDB" id="K2JJG0"/>
<reference evidence="9 10" key="1">
    <citation type="journal article" date="2012" name="J. Bacteriol.">
        <title>Genome Sequence of Gallaecimonas xiamenensis Type Strain 3-C-1.</title>
        <authorList>
            <person name="Lai Q."/>
            <person name="Wang L."/>
            <person name="Wang W."/>
            <person name="Shao Z."/>
        </authorList>
    </citation>
    <scope>NUCLEOTIDE SEQUENCE [LARGE SCALE GENOMIC DNA]</scope>
    <source>
        <strain evidence="9 10">3-C-1</strain>
    </source>
</reference>
<keyword evidence="9" id="KW-0966">Cell projection</keyword>
<dbReference type="SMART" id="SM00858">
    <property type="entry name" value="SAF"/>
    <property type="match status" value="1"/>
</dbReference>
<keyword evidence="10" id="KW-1185">Reference proteome</keyword>
<evidence type="ECO:0000256" key="2">
    <source>
        <dbReference type="ARBA" id="ARBA00010474"/>
    </source>
</evidence>
<dbReference type="InterPro" id="IPR017585">
    <property type="entry name" value="SAF_FlgA"/>
</dbReference>
<comment type="subcellular location">
    <subcellularLocation>
        <location evidence="1 7">Periplasm</location>
    </subcellularLocation>
</comment>
<evidence type="ECO:0000256" key="1">
    <source>
        <dbReference type="ARBA" id="ARBA00004418"/>
    </source>
</evidence>
<dbReference type="Pfam" id="PF13144">
    <property type="entry name" value="ChapFlgA"/>
    <property type="match status" value="1"/>
</dbReference>
<dbReference type="RefSeq" id="WP_008483899.1">
    <property type="nucleotide sequence ID" value="NZ_AMRI01000008.1"/>
</dbReference>
<name>K2JJG0_9GAMM</name>
<dbReference type="GO" id="GO:0044780">
    <property type="term" value="P:bacterial-type flagellum assembly"/>
    <property type="evidence" value="ECO:0007669"/>
    <property type="project" value="InterPro"/>
</dbReference>
<keyword evidence="9" id="KW-0282">Flagellum</keyword>
<dbReference type="NCBIfam" id="TIGR03170">
    <property type="entry name" value="flgA_cterm"/>
    <property type="match status" value="1"/>
</dbReference>
<dbReference type="Gene3D" id="2.30.30.760">
    <property type="match status" value="1"/>
</dbReference>
<evidence type="ECO:0000259" key="8">
    <source>
        <dbReference type="SMART" id="SM00858"/>
    </source>
</evidence>
<dbReference type="InterPro" id="IPR013974">
    <property type="entry name" value="SAF"/>
</dbReference>
<evidence type="ECO:0000313" key="10">
    <source>
        <dbReference type="Proteomes" id="UP000006755"/>
    </source>
</evidence>
<protein>
    <recommendedName>
        <fullName evidence="3 7">Flagella basal body P-ring formation protein FlgA</fullName>
    </recommendedName>
</protein>
<dbReference type="eggNOG" id="COG1261">
    <property type="taxonomic scope" value="Bacteria"/>
</dbReference>
<dbReference type="STRING" id="745411.B3C1_07269"/>
<comment type="caution">
    <text evidence="9">The sequence shown here is derived from an EMBL/GenBank/DDBJ whole genome shotgun (WGS) entry which is preliminary data.</text>
</comment>
<evidence type="ECO:0000256" key="7">
    <source>
        <dbReference type="RuleBase" id="RU362063"/>
    </source>
</evidence>
<feature type="domain" description="SAF" evidence="8">
    <location>
        <begin position="99"/>
        <end position="161"/>
    </location>
</feature>
<dbReference type="EMBL" id="AMRI01000008">
    <property type="protein sequence ID" value="EKE75458.1"/>
    <property type="molecule type" value="Genomic_DNA"/>
</dbReference>
<keyword evidence="4" id="KW-0732">Signal</keyword>
<dbReference type="PANTHER" id="PTHR36307:SF1">
    <property type="entry name" value="FLAGELLA BASAL BODY P-RING FORMATION PROTEIN FLGA"/>
    <property type="match status" value="1"/>
</dbReference>
<comment type="similarity">
    <text evidence="2 7">Belongs to the FlgA family.</text>
</comment>
<dbReference type="GO" id="GO:0042597">
    <property type="term" value="C:periplasmic space"/>
    <property type="evidence" value="ECO:0007669"/>
    <property type="project" value="UniProtKB-SubCell"/>
</dbReference>